<dbReference type="Gene3D" id="3.10.450.50">
    <property type="match status" value="1"/>
</dbReference>
<evidence type="ECO:0000313" key="2">
    <source>
        <dbReference type="EMBL" id="GIG75947.1"/>
    </source>
</evidence>
<dbReference type="SUPFAM" id="SSF54427">
    <property type="entry name" value="NTF2-like"/>
    <property type="match status" value="1"/>
</dbReference>
<dbReference type="InterPro" id="IPR037401">
    <property type="entry name" value="SnoaL-like"/>
</dbReference>
<dbReference type="InterPro" id="IPR032710">
    <property type="entry name" value="NTF2-like_dom_sf"/>
</dbReference>
<feature type="domain" description="SnoaL-like" evidence="1">
    <location>
        <begin position="9"/>
        <end position="114"/>
    </location>
</feature>
<protein>
    <recommendedName>
        <fullName evidence="1">SnoaL-like domain-containing protein</fullName>
    </recommendedName>
</protein>
<gene>
    <name evidence="2" type="ORF">Pfl04_43510</name>
</gene>
<dbReference type="RefSeq" id="WP_168079672.1">
    <property type="nucleotide sequence ID" value="NZ_BAAAQJ010000029.1"/>
</dbReference>
<name>A0A8J3PNF6_9ACTN</name>
<dbReference type="Pfam" id="PF12680">
    <property type="entry name" value="SnoaL_2"/>
    <property type="match status" value="1"/>
</dbReference>
<keyword evidence="3" id="KW-1185">Reference proteome</keyword>
<evidence type="ECO:0000313" key="3">
    <source>
        <dbReference type="Proteomes" id="UP000653674"/>
    </source>
</evidence>
<comment type="caution">
    <text evidence="2">The sequence shown here is derived from an EMBL/GenBank/DDBJ whole genome shotgun (WGS) entry which is preliminary data.</text>
</comment>
<sequence>MTEARVALIEAFTKAWNAKDVDAVMDLMADDCEFRASVGPEPGATFTGRAEVRRGFESFLAPSDAPEPETEVGPLLVHDDFAVTRWTSRWPRPDGTTVEVRACDVFQFDGDRIRSKDTYRKVEGPPPAG</sequence>
<organism evidence="2 3">
    <name type="scientific">Planosporangium flavigriseum</name>
    <dbReference type="NCBI Taxonomy" id="373681"/>
    <lineage>
        <taxon>Bacteria</taxon>
        <taxon>Bacillati</taxon>
        <taxon>Actinomycetota</taxon>
        <taxon>Actinomycetes</taxon>
        <taxon>Micromonosporales</taxon>
        <taxon>Micromonosporaceae</taxon>
        <taxon>Planosporangium</taxon>
    </lineage>
</organism>
<reference evidence="2" key="1">
    <citation type="submission" date="2021-01" db="EMBL/GenBank/DDBJ databases">
        <title>Whole genome shotgun sequence of Planosporangium flavigriseum NBRC 105377.</title>
        <authorList>
            <person name="Komaki H."/>
            <person name="Tamura T."/>
        </authorList>
    </citation>
    <scope>NUCLEOTIDE SEQUENCE</scope>
    <source>
        <strain evidence="2">NBRC 105377</strain>
    </source>
</reference>
<dbReference type="AlphaFoldDB" id="A0A8J3PNF6"/>
<dbReference type="Proteomes" id="UP000653674">
    <property type="component" value="Unassembled WGS sequence"/>
</dbReference>
<accession>A0A8J3PNF6</accession>
<evidence type="ECO:0000259" key="1">
    <source>
        <dbReference type="Pfam" id="PF12680"/>
    </source>
</evidence>
<dbReference type="EMBL" id="BONU01000041">
    <property type="protein sequence ID" value="GIG75947.1"/>
    <property type="molecule type" value="Genomic_DNA"/>
</dbReference>
<proteinExistence type="predicted"/>